<dbReference type="Pfam" id="PF07070">
    <property type="entry name" value="Spo0M"/>
    <property type="match status" value="1"/>
</dbReference>
<keyword evidence="2" id="KW-1185">Reference proteome</keyword>
<reference evidence="1 2" key="1">
    <citation type="submission" date="2022-10" db="EMBL/GenBank/DDBJ databases">
        <title>Comparative genomic analysis of Cohnella hashimotonis sp. nov., isolated from the International Space Station.</title>
        <authorList>
            <person name="Simpson A."/>
            <person name="Venkateswaran K."/>
        </authorList>
    </citation>
    <scope>NUCLEOTIDE SEQUENCE [LARGE SCALE GENOMIC DNA]</scope>
    <source>
        <strain evidence="1 2">DSM 18997</strain>
    </source>
</reference>
<comment type="caution">
    <text evidence="1">The sequence shown here is derived from an EMBL/GenBank/DDBJ whole genome shotgun (WGS) entry which is preliminary data.</text>
</comment>
<gene>
    <name evidence="1" type="ORF">OMP38_31505</name>
</gene>
<dbReference type="RefSeq" id="WP_277568574.1">
    <property type="nucleotide sequence ID" value="NZ_JAPDHZ010000008.1"/>
</dbReference>
<dbReference type="InterPro" id="IPR009776">
    <property type="entry name" value="Spore_0_M"/>
</dbReference>
<dbReference type="EMBL" id="JAPDHZ010000008">
    <property type="protein sequence ID" value="MDG0794851.1"/>
    <property type="molecule type" value="Genomic_DNA"/>
</dbReference>
<dbReference type="PANTHER" id="PTHR40053:SF1">
    <property type="entry name" value="SPORULATION-CONTROL PROTEIN SPO0M"/>
    <property type="match status" value="1"/>
</dbReference>
<evidence type="ECO:0000313" key="1">
    <source>
        <dbReference type="EMBL" id="MDG0794851.1"/>
    </source>
</evidence>
<dbReference type="AlphaFoldDB" id="A0A9X4KN80"/>
<dbReference type="Proteomes" id="UP001153387">
    <property type="component" value="Unassembled WGS sequence"/>
</dbReference>
<name>A0A9X4KN80_9BACL</name>
<dbReference type="PANTHER" id="PTHR40053">
    <property type="entry name" value="SPORULATION-CONTROL PROTEIN SPO0M"/>
    <property type="match status" value="1"/>
</dbReference>
<evidence type="ECO:0000313" key="2">
    <source>
        <dbReference type="Proteomes" id="UP001153387"/>
    </source>
</evidence>
<protein>
    <submittedName>
        <fullName evidence="1">Sporulation protein</fullName>
    </submittedName>
</protein>
<accession>A0A9X4KN80</accession>
<sequence>MSFFGRVLASVGVGAAKLDTVLEKSAYAQGEGVRGAVRLQGGNLEQRIDGIEVSVMTTYTREINDKPIQQTAVVARYRVADALTVQPQERRELPFSFILPAGVPISIGSGQVWIKTVADIRSAVDPTDEDSIHVIPGAGRKAVLEAVERIGFRLRKAETVYAPRLGGAVAFVQEFEWIPSSGRYRGLLDELELTFVGSPIGEVRLLLQIDRRSSGLAGFFAEATDTDESFVRVTLTQRDLDGGVSHIADVLQGIIDQYAH</sequence>
<proteinExistence type="predicted"/>
<organism evidence="1 2">
    <name type="scientific">Cohnella ginsengisoli</name>
    <dbReference type="NCBI Taxonomy" id="425004"/>
    <lineage>
        <taxon>Bacteria</taxon>
        <taxon>Bacillati</taxon>
        <taxon>Bacillota</taxon>
        <taxon>Bacilli</taxon>
        <taxon>Bacillales</taxon>
        <taxon>Paenibacillaceae</taxon>
        <taxon>Cohnella</taxon>
    </lineage>
</organism>